<comment type="similarity">
    <text evidence="3">Belongs to the acetyltransferase family. MAK3 subfamily.</text>
</comment>
<dbReference type="VEuPathDB" id="GiardiaDB:QR46_1490"/>
<dbReference type="PANTHER" id="PTHR45896">
    <property type="entry name" value="N-ALPHA-ACETYLTRANSFERASE 30"/>
    <property type="match status" value="1"/>
</dbReference>
<evidence type="ECO:0000256" key="3">
    <source>
        <dbReference type="ARBA" id="ARBA00024025"/>
    </source>
</evidence>
<accession>V6T9T8</accession>
<dbReference type="PROSITE" id="PS51186">
    <property type="entry name" value="GNAT"/>
    <property type="match status" value="1"/>
</dbReference>
<sequence length="187" mass="21912">MRLEMSVIEKHEGIVYRYYRDEADLRTVQNLFARELSEPYQIWTYRYFVEPWPTLTIFAESNEEIVGCCMANIETRSKSAKLDGVAKNPGVSHTDAASTYKRGYIGMISVIDAYKRRRIGQRLYMLVLKEMRNFGVTVISLETESDNIGALLFYESLGFRKMRLFSNYYMNGKNAYRMMKWLAPNID</sequence>
<comment type="caution">
    <text evidence="5">The sequence shown here is derived from an EMBL/GenBank/DDBJ whole genome shotgun (WGS) entry which is preliminary data.</text>
</comment>
<dbReference type="VEuPathDB" id="GiardiaDB:DHA2_13787"/>
<dbReference type="Pfam" id="PF00583">
    <property type="entry name" value="Acetyltransf_1"/>
    <property type="match status" value="1"/>
</dbReference>
<organism evidence="5 6">
    <name type="scientific">Giardia intestinalis</name>
    <name type="common">Giardia lamblia</name>
    <dbReference type="NCBI Taxonomy" id="5741"/>
    <lineage>
        <taxon>Eukaryota</taxon>
        <taxon>Metamonada</taxon>
        <taxon>Diplomonadida</taxon>
        <taxon>Hexamitidae</taxon>
        <taxon>Giardiinae</taxon>
        <taxon>Giardia</taxon>
    </lineage>
</organism>
<protein>
    <submittedName>
        <fullName evidence="5">Acetyltransferase, GNAT family</fullName>
    </submittedName>
</protein>
<evidence type="ECO:0000313" key="6">
    <source>
        <dbReference type="Proteomes" id="UP000018320"/>
    </source>
</evidence>
<dbReference type="GO" id="GO:0004596">
    <property type="term" value="F:protein-N-terminal amino-acid acetyltransferase activity"/>
    <property type="evidence" value="ECO:0007669"/>
    <property type="project" value="InterPro"/>
</dbReference>
<dbReference type="SUPFAM" id="SSF55729">
    <property type="entry name" value="Acyl-CoA N-acyltransferases (Nat)"/>
    <property type="match status" value="1"/>
</dbReference>
<evidence type="ECO:0000256" key="2">
    <source>
        <dbReference type="ARBA" id="ARBA00023315"/>
    </source>
</evidence>
<keyword evidence="2" id="KW-0012">Acyltransferase</keyword>
<dbReference type="InterPro" id="IPR000182">
    <property type="entry name" value="GNAT_dom"/>
</dbReference>
<dbReference type="InterPro" id="IPR016181">
    <property type="entry name" value="Acyl_CoA_acyltransferase"/>
</dbReference>
<dbReference type="AlphaFoldDB" id="V6T9T8"/>
<dbReference type="CDD" id="cd04301">
    <property type="entry name" value="NAT_SF"/>
    <property type="match status" value="1"/>
</dbReference>
<evidence type="ECO:0000259" key="4">
    <source>
        <dbReference type="PROSITE" id="PS51186"/>
    </source>
</evidence>
<keyword evidence="1 5" id="KW-0808">Transferase</keyword>
<dbReference type="InterPro" id="IPR044542">
    <property type="entry name" value="NAA30-like"/>
</dbReference>
<reference evidence="5 6" key="2">
    <citation type="journal article" date="2013" name="Genome Biol. Evol.">
        <title>Genome sequencing of Giardia lamblia genotypes A2 and B isolates (DH and GS) and comparative analysis with the genomes of genotypes A1 and E (WB and Pig).</title>
        <authorList>
            <person name="Adam R.D."/>
            <person name="Dahlstrom E.W."/>
            <person name="Martens C.A."/>
            <person name="Bruno D.P."/>
            <person name="Barbian K.D."/>
            <person name="Ricklefs S.M."/>
            <person name="Hernandez M.M."/>
            <person name="Narla N.P."/>
            <person name="Patel R.B."/>
            <person name="Porcella S.F."/>
            <person name="Nash T.E."/>
        </authorList>
    </citation>
    <scope>NUCLEOTIDE SEQUENCE [LARGE SCALE GENOMIC DNA]</scope>
    <source>
        <strain evidence="5 6">DH</strain>
    </source>
</reference>
<dbReference type="VEuPathDB" id="GiardiaDB:GL50581_2875"/>
<dbReference type="Gene3D" id="3.40.630.30">
    <property type="match status" value="1"/>
</dbReference>
<evidence type="ECO:0000256" key="1">
    <source>
        <dbReference type="ARBA" id="ARBA00022679"/>
    </source>
</evidence>
<reference evidence="6" key="1">
    <citation type="submission" date="2012-02" db="EMBL/GenBank/DDBJ databases">
        <title>Genome sequencing of Giardia lamblia Genotypes A2 and B isolates (DH and GS) and comparative analysis with the genomes of Genotypes A1 and E (WB and Pig).</title>
        <authorList>
            <person name="Adam R."/>
            <person name="Dahlstrom E."/>
            <person name="Martens C."/>
            <person name="Bruno D."/>
            <person name="Barbian K."/>
            <person name="Porcella S.F."/>
            <person name="Nash T."/>
        </authorList>
    </citation>
    <scope>NUCLEOTIDE SEQUENCE</scope>
    <source>
        <strain evidence="6">DH</strain>
    </source>
</reference>
<evidence type="ECO:0000313" key="5">
    <source>
        <dbReference type="EMBL" id="ESU35524.1"/>
    </source>
</evidence>
<dbReference type="GO" id="GO:0031417">
    <property type="term" value="C:NatC complex"/>
    <property type="evidence" value="ECO:0007669"/>
    <property type="project" value="TreeGrafter"/>
</dbReference>
<proteinExistence type="inferred from homology"/>
<dbReference type="EMBL" id="AHGT01000079">
    <property type="protein sequence ID" value="ESU35524.1"/>
    <property type="molecule type" value="Genomic_DNA"/>
</dbReference>
<name>V6T9T8_GIAIN</name>
<dbReference type="VEuPathDB" id="GiardiaDB:GL50803_0013787"/>
<dbReference type="Proteomes" id="UP000018320">
    <property type="component" value="Unassembled WGS sequence"/>
</dbReference>
<dbReference type="PANTHER" id="PTHR45896:SF1">
    <property type="entry name" value="N-ALPHA-ACETYLTRANSFERASE 30"/>
    <property type="match status" value="1"/>
</dbReference>
<gene>
    <name evidence="5" type="ORF">DHA2_13787</name>
</gene>
<feature type="domain" description="N-acetyltransferase" evidence="4">
    <location>
        <begin position="14"/>
        <end position="183"/>
    </location>
</feature>